<dbReference type="GO" id="GO:0005634">
    <property type="term" value="C:nucleus"/>
    <property type="evidence" value="ECO:0007669"/>
    <property type="project" value="UniProtKB-SubCell"/>
</dbReference>
<comment type="subcellular location">
    <subcellularLocation>
        <location evidence="1">Nucleus</location>
    </subcellularLocation>
</comment>
<sequence>MALALAPRPMTPTSNLRTGADVKAETASDNTITPPKVDGAAAPAPAPVRPPSKPSQSLRLEPNPFEQSFSRSSTSLPKLVDSKTTAEQSPNLPALKSPRLSSSPTDGSKSLTTPKPILPPVAAISSPSTGFEWQTGDLSSLRSGPLSPAMLAGPRERPTPSGLTPFVTGEASFRSGLTPDVGRTGLTPLVGGPVSFPPPSPNTAAFLAMVTNGANGAQGLQGPEATITPNTLNALTGVLNGLSTTSGPGADNMQPNSNGNQMYQNDPNYGKYYQTTGADPRGPGQQVPAPAPGQPQVNGQNGYAPAAASATAHAATGLFLLSQAHHELTRREEMERLAKEQAAQSQDGSDNGNRARRMSTVSASTDTQSPVNSKRKSIENAQPQQNQTNGNGRNQNASRPSKRAKTSKNAKRQISIDDDELGMDMDMDGMDEEDHLDDEFDKVASGQSQPTEIVKRVETDEEKRRNFLERNRQAALKCRQRKKAWLQQLQQKVEYLTAENERLQASLGGAREEVQRLTAALVSHRDCPLHPPGGVPNHGAVPHHLAQHPGHPGAVMGQSMGHHHPSQYGPPVQQGQVQGMTPPQGPHQAISVAVPVGAQGRGGGFGY</sequence>
<dbReference type="AlphaFoldDB" id="A0A167J5B0"/>
<feature type="compositionally biased region" description="Polar residues" evidence="6">
    <location>
        <begin position="359"/>
        <end position="372"/>
    </location>
</feature>
<feature type="compositionally biased region" description="Polar residues" evidence="6">
    <location>
        <begin position="65"/>
        <end position="91"/>
    </location>
</feature>
<evidence type="ECO:0000256" key="6">
    <source>
        <dbReference type="SAM" id="MobiDB-lite"/>
    </source>
</evidence>
<dbReference type="EMBL" id="KV417303">
    <property type="protein sequence ID" value="KZO93258.1"/>
    <property type="molecule type" value="Genomic_DNA"/>
</dbReference>
<feature type="compositionally biased region" description="Polar residues" evidence="6">
    <location>
        <begin position="241"/>
        <end position="277"/>
    </location>
</feature>
<keyword evidence="5" id="KW-0175">Coiled coil</keyword>
<gene>
    <name evidence="8" type="ORF">CALVIDRAFT_540239</name>
</gene>
<evidence type="ECO:0000256" key="2">
    <source>
        <dbReference type="ARBA" id="ARBA00023015"/>
    </source>
</evidence>
<evidence type="ECO:0000259" key="7">
    <source>
        <dbReference type="PROSITE" id="PS50217"/>
    </source>
</evidence>
<feature type="region of interest" description="Disordered" evidence="6">
    <location>
        <begin position="330"/>
        <end position="433"/>
    </location>
</feature>
<dbReference type="OrthoDB" id="295274at2759"/>
<dbReference type="InterPro" id="IPR021755">
    <property type="entry name" value="TF_Aft1_HRA"/>
</dbReference>
<dbReference type="InterPro" id="IPR046347">
    <property type="entry name" value="bZIP_sf"/>
</dbReference>
<dbReference type="Proteomes" id="UP000076738">
    <property type="component" value="Unassembled WGS sequence"/>
</dbReference>
<dbReference type="GO" id="GO:0003700">
    <property type="term" value="F:DNA-binding transcription factor activity"/>
    <property type="evidence" value="ECO:0007669"/>
    <property type="project" value="InterPro"/>
</dbReference>
<feature type="compositionally biased region" description="Polar residues" evidence="6">
    <location>
        <begin position="125"/>
        <end position="135"/>
    </location>
</feature>
<dbReference type="InterPro" id="IPR051027">
    <property type="entry name" value="bZIP_transcription_factors"/>
</dbReference>
<feature type="compositionally biased region" description="Polar residues" evidence="6">
    <location>
        <begin position="99"/>
        <end position="113"/>
    </location>
</feature>
<evidence type="ECO:0000256" key="3">
    <source>
        <dbReference type="ARBA" id="ARBA00023163"/>
    </source>
</evidence>
<feature type="compositionally biased region" description="Low complexity" evidence="6">
    <location>
        <begin position="566"/>
        <end position="582"/>
    </location>
</feature>
<feature type="compositionally biased region" description="Low complexity" evidence="6">
    <location>
        <begin position="282"/>
        <end position="308"/>
    </location>
</feature>
<keyword evidence="9" id="KW-1185">Reference proteome</keyword>
<feature type="region of interest" description="Disordered" evidence="6">
    <location>
        <begin position="1"/>
        <end position="135"/>
    </location>
</feature>
<feature type="compositionally biased region" description="Low complexity" evidence="6">
    <location>
        <begin position="380"/>
        <end position="397"/>
    </location>
</feature>
<evidence type="ECO:0000313" key="8">
    <source>
        <dbReference type="EMBL" id="KZO93258.1"/>
    </source>
</evidence>
<dbReference type="SMART" id="SM00338">
    <property type="entry name" value="BRLZ"/>
    <property type="match status" value="1"/>
</dbReference>
<name>A0A167J5B0_CALVF</name>
<organism evidence="8 9">
    <name type="scientific">Calocera viscosa (strain TUFC12733)</name>
    <dbReference type="NCBI Taxonomy" id="1330018"/>
    <lineage>
        <taxon>Eukaryota</taxon>
        <taxon>Fungi</taxon>
        <taxon>Dikarya</taxon>
        <taxon>Basidiomycota</taxon>
        <taxon>Agaricomycotina</taxon>
        <taxon>Dacrymycetes</taxon>
        <taxon>Dacrymycetales</taxon>
        <taxon>Dacrymycetaceae</taxon>
        <taxon>Calocera</taxon>
    </lineage>
</organism>
<feature type="coiled-coil region" evidence="5">
    <location>
        <begin position="486"/>
        <end position="520"/>
    </location>
</feature>
<feature type="domain" description="BZIP" evidence="7">
    <location>
        <begin position="461"/>
        <end position="524"/>
    </location>
</feature>
<feature type="compositionally biased region" description="Acidic residues" evidence="6">
    <location>
        <begin position="416"/>
        <end position="433"/>
    </location>
</feature>
<dbReference type="Pfam" id="PF11786">
    <property type="entry name" value="Aft1_HRA"/>
    <property type="match status" value="1"/>
</dbReference>
<dbReference type="Pfam" id="PF00170">
    <property type="entry name" value="bZIP_1"/>
    <property type="match status" value="1"/>
</dbReference>
<evidence type="ECO:0000256" key="4">
    <source>
        <dbReference type="ARBA" id="ARBA00023242"/>
    </source>
</evidence>
<evidence type="ECO:0000256" key="1">
    <source>
        <dbReference type="ARBA" id="ARBA00004123"/>
    </source>
</evidence>
<dbReference type="CDD" id="cd14687">
    <property type="entry name" value="bZIP_ATF2"/>
    <property type="match status" value="1"/>
</dbReference>
<keyword evidence="2" id="KW-0805">Transcription regulation</keyword>
<accession>A0A167J5B0</accession>
<feature type="compositionally biased region" description="Pro residues" evidence="6">
    <location>
        <begin position="44"/>
        <end position="53"/>
    </location>
</feature>
<dbReference type="SUPFAM" id="SSF57959">
    <property type="entry name" value="Leucine zipper domain"/>
    <property type="match status" value="1"/>
</dbReference>
<feature type="region of interest" description="Disordered" evidence="6">
    <location>
        <begin position="558"/>
        <end position="585"/>
    </location>
</feature>
<feature type="region of interest" description="Disordered" evidence="6">
    <location>
        <begin position="238"/>
        <end position="308"/>
    </location>
</feature>
<dbReference type="PROSITE" id="PS50217">
    <property type="entry name" value="BZIP"/>
    <property type="match status" value="1"/>
</dbReference>
<dbReference type="PANTHER" id="PTHR19304">
    <property type="entry name" value="CYCLIC-AMP RESPONSE ELEMENT BINDING PROTEIN"/>
    <property type="match status" value="1"/>
</dbReference>
<keyword evidence="3" id="KW-0804">Transcription</keyword>
<feature type="compositionally biased region" description="Basic and acidic residues" evidence="6">
    <location>
        <begin position="330"/>
        <end position="339"/>
    </location>
</feature>
<dbReference type="Gene3D" id="1.20.5.170">
    <property type="match status" value="1"/>
</dbReference>
<dbReference type="InterPro" id="IPR004827">
    <property type="entry name" value="bZIP"/>
</dbReference>
<feature type="compositionally biased region" description="Low complexity" evidence="6">
    <location>
        <begin position="34"/>
        <end position="43"/>
    </location>
</feature>
<keyword evidence="4" id="KW-0539">Nucleus</keyword>
<evidence type="ECO:0000313" key="9">
    <source>
        <dbReference type="Proteomes" id="UP000076738"/>
    </source>
</evidence>
<evidence type="ECO:0000256" key="5">
    <source>
        <dbReference type="SAM" id="Coils"/>
    </source>
</evidence>
<feature type="compositionally biased region" description="Polar residues" evidence="6">
    <location>
        <begin position="342"/>
        <end position="352"/>
    </location>
</feature>
<dbReference type="STRING" id="1330018.A0A167J5B0"/>
<reference evidence="8 9" key="1">
    <citation type="journal article" date="2016" name="Mol. Biol. Evol.">
        <title>Comparative Genomics of Early-Diverging Mushroom-Forming Fungi Provides Insights into the Origins of Lignocellulose Decay Capabilities.</title>
        <authorList>
            <person name="Nagy L.G."/>
            <person name="Riley R."/>
            <person name="Tritt A."/>
            <person name="Adam C."/>
            <person name="Daum C."/>
            <person name="Floudas D."/>
            <person name="Sun H."/>
            <person name="Yadav J.S."/>
            <person name="Pangilinan J."/>
            <person name="Larsson K.H."/>
            <person name="Matsuura K."/>
            <person name="Barry K."/>
            <person name="Labutti K."/>
            <person name="Kuo R."/>
            <person name="Ohm R.A."/>
            <person name="Bhattacharya S.S."/>
            <person name="Shirouzu T."/>
            <person name="Yoshinaga Y."/>
            <person name="Martin F.M."/>
            <person name="Grigoriev I.V."/>
            <person name="Hibbett D.S."/>
        </authorList>
    </citation>
    <scope>NUCLEOTIDE SEQUENCE [LARGE SCALE GENOMIC DNA]</scope>
    <source>
        <strain evidence="8 9">TUFC12733</strain>
    </source>
</reference>
<feature type="compositionally biased region" description="Basic residues" evidence="6">
    <location>
        <begin position="400"/>
        <end position="411"/>
    </location>
</feature>
<proteinExistence type="predicted"/>
<protein>
    <recommendedName>
        <fullName evidence="7">BZIP domain-containing protein</fullName>
    </recommendedName>
</protein>